<evidence type="ECO:0000256" key="4">
    <source>
        <dbReference type="RuleBase" id="RU369035"/>
    </source>
</evidence>
<feature type="region of interest" description="Disordered" evidence="5">
    <location>
        <begin position="124"/>
        <end position="166"/>
    </location>
</feature>
<dbReference type="GO" id="GO:0005634">
    <property type="term" value="C:nucleus"/>
    <property type="evidence" value="ECO:0007669"/>
    <property type="project" value="UniProtKB-SubCell"/>
</dbReference>
<comment type="function">
    <text evidence="1 4">Component of the cleavage factor IA (CFIA) complex, which is involved in the endonucleolytic cleavage during polyadenylation-dependent pre-mRNA 3'-end formation.</text>
</comment>
<evidence type="ECO:0000259" key="6">
    <source>
        <dbReference type="Pfam" id="PF05843"/>
    </source>
</evidence>
<keyword evidence="2" id="KW-0677">Repeat</keyword>
<keyword evidence="4" id="KW-0507">mRNA processing</keyword>
<dbReference type="Gene3D" id="1.25.40.10">
    <property type="entry name" value="Tetratricopeptide repeat domain"/>
    <property type="match status" value="2"/>
</dbReference>
<evidence type="ECO:0000256" key="5">
    <source>
        <dbReference type="SAM" id="MobiDB-lite"/>
    </source>
</evidence>
<protein>
    <recommendedName>
        <fullName evidence="4">mRNA 3'-end-processing protein RNA14</fullName>
    </recommendedName>
</protein>
<evidence type="ECO:0000313" key="7">
    <source>
        <dbReference type="EMBL" id="KAF2864178.1"/>
    </source>
</evidence>
<name>A0A6A7CCL2_9PEZI</name>
<reference evidence="7" key="1">
    <citation type="journal article" date="2020" name="Stud. Mycol.">
        <title>101 Dothideomycetes genomes: a test case for predicting lifestyles and emergence of pathogens.</title>
        <authorList>
            <person name="Haridas S."/>
            <person name="Albert R."/>
            <person name="Binder M."/>
            <person name="Bloem J."/>
            <person name="Labutti K."/>
            <person name="Salamov A."/>
            <person name="Andreopoulos B."/>
            <person name="Baker S."/>
            <person name="Barry K."/>
            <person name="Bills G."/>
            <person name="Bluhm B."/>
            <person name="Cannon C."/>
            <person name="Castanera R."/>
            <person name="Culley D."/>
            <person name="Daum C."/>
            <person name="Ezra D."/>
            <person name="Gonzalez J."/>
            <person name="Henrissat B."/>
            <person name="Kuo A."/>
            <person name="Liang C."/>
            <person name="Lipzen A."/>
            <person name="Lutzoni F."/>
            <person name="Magnuson J."/>
            <person name="Mondo S."/>
            <person name="Nolan M."/>
            <person name="Ohm R."/>
            <person name="Pangilinan J."/>
            <person name="Park H.-J."/>
            <person name="Ramirez L."/>
            <person name="Alfaro M."/>
            <person name="Sun H."/>
            <person name="Tritt A."/>
            <person name="Yoshinaga Y."/>
            <person name="Zwiers L.-H."/>
            <person name="Turgeon B."/>
            <person name="Goodwin S."/>
            <person name="Spatafora J."/>
            <person name="Crous P."/>
            <person name="Grigoriev I."/>
        </authorList>
    </citation>
    <scope>NUCLEOTIDE SEQUENCE</scope>
    <source>
        <strain evidence="7">CBS 480.64</strain>
    </source>
</reference>
<evidence type="ECO:0000256" key="3">
    <source>
        <dbReference type="ARBA" id="ARBA00023242"/>
    </source>
</evidence>
<dbReference type="InterPro" id="IPR045243">
    <property type="entry name" value="Rna14-like"/>
</dbReference>
<evidence type="ECO:0000256" key="1">
    <source>
        <dbReference type="ARBA" id="ARBA00002863"/>
    </source>
</evidence>
<comment type="subcellular location">
    <subcellularLocation>
        <location evidence="4">Nucleus</location>
    </subcellularLocation>
    <subcellularLocation>
        <location evidence="4">Cytoplasm</location>
    </subcellularLocation>
    <text evidence="4">Nucleus and/or cytoplasm.</text>
</comment>
<keyword evidence="3 4" id="KW-0539">Nucleus</keyword>
<feature type="compositionally biased region" description="Low complexity" evidence="5">
    <location>
        <begin position="885"/>
        <end position="894"/>
    </location>
</feature>
<sequence>MAAYNPAAIIQYDVDVAQQSAFHMTMPEAGDDEDYEPASFAHNAEQSSAPKMTAGFIMNDSDVEDQDTEPASPLQAGRAGAVQDISIASEPAQLPGAASDAASTDHSFSALPVDSASRALPDLTVRQESKDPAVHQESNDPVVRQESKEPSHALAPDSHPHPVQPDEVNAHIDTELSVATQRLPHDKVGRLEDRIKDDPKGDTAAWLELLAHYKDKDQPDKMKAVFERMLEVFPIAPMLWIKYARTLSNNRQQVEAVFTRALPQVPDVELWSLYLDHVRRIFPIISDPTNQSRGVVLRAFEAVLNTVGIDPDAGTLWREYIDFHKSARGTVGGERWEDLQKADLIRAAYQRAIRVPTSELIRLWKDYDAFEMSLNKANGRKALNEQSPHYVQAKTARNQQEEIVKGINRGSLPVLPPLHGCEGDEAFQTQVKLWERWIEWERGDPLVLQDDELALYRQRVLYVYKQACMHLRFYPAIWVEAAQWCFDEAAKDVRGDELTAQGESFLDSGISANPESVLLALKKADRIEQGLAPNSTNQIAIDNGEKLNVPFEFCHKALYALRDKLAEREKQALQEVEDHAAKLSPEEDTEEITRGNNDDEDAPRAKTKEEKLEAEKTSVRDAYKTRAETIRRLISQVWIAKMRAFARVQGQGVPGRPLKGARGVFAESRPRGQLTRDVYIAAALIERYCFKDTATCNKIFERGLKLFPTDEVFALEYMQHLVHSYDITNARVVFEKTMAKIKDSPLDEEQRRAKSRPLLGFMHRYEAEYGDLLQMQQLEKRMRDMFPDEPELLRFCHRFRSETFDVILDEVAISPQQERTKPTVAIAAEPMAETAPEGKLQLGPNGPYIASPKRRLEEDEEESGRSRKFLRTDSPPLKGAAGRKIANSGGATTSTGGGTLITNAGSSGSAFITKSYIPAGAPQPVPAPPLPPRLPQEVMLFLQMLPSARDYHSRQFDAQRMVGLMRDIDVERLRSAMPVMGKMSAQQFSQMYLGRHGN</sequence>
<evidence type="ECO:0000256" key="2">
    <source>
        <dbReference type="ARBA" id="ARBA00022737"/>
    </source>
</evidence>
<dbReference type="GO" id="GO:0005737">
    <property type="term" value="C:cytoplasm"/>
    <property type="evidence" value="ECO:0007669"/>
    <property type="project" value="UniProtKB-SubCell"/>
</dbReference>
<feature type="region of interest" description="Disordered" evidence="5">
    <location>
        <begin position="834"/>
        <end position="898"/>
    </location>
</feature>
<keyword evidence="4" id="KW-0963">Cytoplasm</keyword>
<accession>A0A6A7CCL2</accession>
<dbReference type="InterPro" id="IPR003107">
    <property type="entry name" value="HAT"/>
</dbReference>
<dbReference type="OrthoDB" id="26282at2759"/>
<dbReference type="SMART" id="SM00386">
    <property type="entry name" value="HAT"/>
    <property type="match status" value="6"/>
</dbReference>
<dbReference type="InterPro" id="IPR008847">
    <property type="entry name" value="Suf"/>
</dbReference>
<feature type="domain" description="Suppressor of forked" evidence="6">
    <location>
        <begin position="186"/>
        <end position="807"/>
    </location>
</feature>
<proteinExistence type="predicted"/>
<dbReference type="PANTHER" id="PTHR19980">
    <property type="entry name" value="RNA CLEAVAGE STIMULATION FACTOR"/>
    <property type="match status" value="1"/>
</dbReference>
<organism evidence="7 8">
    <name type="scientific">Piedraia hortae CBS 480.64</name>
    <dbReference type="NCBI Taxonomy" id="1314780"/>
    <lineage>
        <taxon>Eukaryota</taxon>
        <taxon>Fungi</taxon>
        <taxon>Dikarya</taxon>
        <taxon>Ascomycota</taxon>
        <taxon>Pezizomycotina</taxon>
        <taxon>Dothideomycetes</taxon>
        <taxon>Dothideomycetidae</taxon>
        <taxon>Capnodiales</taxon>
        <taxon>Piedraiaceae</taxon>
        <taxon>Piedraia</taxon>
    </lineage>
</organism>
<dbReference type="AlphaFoldDB" id="A0A6A7CCL2"/>
<feature type="compositionally biased region" description="Basic and acidic residues" evidence="5">
    <location>
        <begin position="125"/>
        <end position="151"/>
    </location>
</feature>
<evidence type="ECO:0000313" key="8">
    <source>
        <dbReference type="Proteomes" id="UP000799421"/>
    </source>
</evidence>
<dbReference type="GO" id="GO:0003729">
    <property type="term" value="F:mRNA binding"/>
    <property type="evidence" value="ECO:0007669"/>
    <property type="project" value="TreeGrafter"/>
</dbReference>
<dbReference type="InterPro" id="IPR011990">
    <property type="entry name" value="TPR-like_helical_dom_sf"/>
</dbReference>
<keyword evidence="8" id="KW-1185">Reference proteome</keyword>
<feature type="region of interest" description="Disordered" evidence="5">
    <location>
        <begin position="573"/>
        <end position="614"/>
    </location>
</feature>
<dbReference type="GO" id="GO:0180010">
    <property type="term" value="P:co-transcriptional mRNA 3'-end processing, cleavage and polyadenylation pathway"/>
    <property type="evidence" value="ECO:0007669"/>
    <property type="project" value="UniProtKB-UniRule"/>
</dbReference>
<dbReference type="PANTHER" id="PTHR19980:SF0">
    <property type="entry name" value="CLEAVAGE STIMULATION FACTOR SUBUNIT 3"/>
    <property type="match status" value="1"/>
</dbReference>
<dbReference type="SUPFAM" id="SSF48452">
    <property type="entry name" value="TPR-like"/>
    <property type="match status" value="2"/>
</dbReference>
<dbReference type="Proteomes" id="UP000799421">
    <property type="component" value="Unassembled WGS sequence"/>
</dbReference>
<dbReference type="Gene3D" id="1.25.40.1040">
    <property type="match status" value="1"/>
</dbReference>
<dbReference type="Pfam" id="PF05843">
    <property type="entry name" value="Suf"/>
    <property type="match status" value="1"/>
</dbReference>
<dbReference type="EMBL" id="MU005958">
    <property type="protein sequence ID" value="KAF2864178.1"/>
    <property type="molecule type" value="Genomic_DNA"/>
</dbReference>
<gene>
    <name evidence="7" type="ORF">K470DRAFT_254502</name>
</gene>